<comment type="similarity">
    <text evidence="1">Belongs to the ARG7 family.</text>
</comment>
<organism evidence="2 3">
    <name type="scientific">Zostera marina</name>
    <name type="common">Eelgrass</name>
    <dbReference type="NCBI Taxonomy" id="29655"/>
    <lineage>
        <taxon>Eukaryota</taxon>
        <taxon>Viridiplantae</taxon>
        <taxon>Streptophyta</taxon>
        <taxon>Embryophyta</taxon>
        <taxon>Tracheophyta</taxon>
        <taxon>Spermatophyta</taxon>
        <taxon>Magnoliopsida</taxon>
        <taxon>Liliopsida</taxon>
        <taxon>Zosteraceae</taxon>
        <taxon>Zostera</taxon>
    </lineage>
</organism>
<name>A0A0K9PN08_ZOSMR</name>
<comment type="caution">
    <text evidence="2">The sequence shown here is derived from an EMBL/GenBank/DDBJ whole genome shotgun (WGS) entry which is preliminary data.</text>
</comment>
<dbReference type="InterPro" id="IPR003676">
    <property type="entry name" value="SAUR_fam"/>
</dbReference>
<dbReference type="OMA" id="MIVRYVI"/>
<evidence type="ECO:0000313" key="2">
    <source>
        <dbReference type="EMBL" id="KMZ70463.1"/>
    </source>
</evidence>
<dbReference type="PANTHER" id="PTHR31374:SF139">
    <property type="entry name" value="OS02G0143300 PROTEIN"/>
    <property type="match status" value="1"/>
</dbReference>
<dbReference type="Proteomes" id="UP000036987">
    <property type="component" value="Unassembled WGS sequence"/>
</dbReference>
<dbReference type="AlphaFoldDB" id="A0A0K9PN08"/>
<sequence length="125" mass="13877">MAMGMIVKKGMRKLGKLMIRRSTSLERVGIDEGSLILVKGVLGAAPEASKTPKGYVGVYVGRQEMMIVRYVIPVKYFSSPKFAPLMEMTREEFGFDQAGGLRIPCDVDEFERVLNVVHGCSCRKS</sequence>
<keyword evidence="3" id="KW-1185">Reference proteome</keyword>
<dbReference type="OrthoDB" id="625231at2759"/>
<reference evidence="3" key="1">
    <citation type="journal article" date="2016" name="Nature">
        <title>The genome of the seagrass Zostera marina reveals angiosperm adaptation to the sea.</title>
        <authorList>
            <person name="Olsen J.L."/>
            <person name="Rouze P."/>
            <person name="Verhelst B."/>
            <person name="Lin Y.-C."/>
            <person name="Bayer T."/>
            <person name="Collen J."/>
            <person name="Dattolo E."/>
            <person name="De Paoli E."/>
            <person name="Dittami S."/>
            <person name="Maumus F."/>
            <person name="Michel G."/>
            <person name="Kersting A."/>
            <person name="Lauritano C."/>
            <person name="Lohaus R."/>
            <person name="Toepel M."/>
            <person name="Tonon T."/>
            <person name="Vanneste K."/>
            <person name="Amirebrahimi M."/>
            <person name="Brakel J."/>
            <person name="Bostroem C."/>
            <person name="Chovatia M."/>
            <person name="Grimwood J."/>
            <person name="Jenkins J.W."/>
            <person name="Jueterbock A."/>
            <person name="Mraz A."/>
            <person name="Stam W.T."/>
            <person name="Tice H."/>
            <person name="Bornberg-Bauer E."/>
            <person name="Green P.J."/>
            <person name="Pearson G.A."/>
            <person name="Procaccini G."/>
            <person name="Duarte C.M."/>
            <person name="Schmutz J."/>
            <person name="Reusch T.B.H."/>
            <person name="Van de Peer Y."/>
        </authorList>
    </citation>
    <scope>NUCLEOTIDE SEQUENCE [LARGE SCALE GENOMIC DNA]</scope>
    <source>
        <strain evidence="3">cv. Finnish</strain>
    </source>
</reference>
<dbReference type="Pfam" id="PF02519">
    <property type="entry name" value="Auxin_inducible"/>
    <property type="match status" value="1"/>
</dbReference>
<dbReference type="EMBL" id="LFYR01000728">
    <property type="protein sequence ID" value="KMZ70463.1"/>
    <property type="molecule type" value="Genomic_DNA"/>
</dbReference>
<gene>
    <name evidence="2" type="ORF">ZOSMA_19G00450</name>
</gene>
<dbReference type="PANTHER" id="PTHR31374">
    <property type="entry name" value="AUXIN-INDUCED PROTEIN-LIKE-RELATED"/>
    <property type="match status" value="1"/>
</dbReference>
<dbReference type="GO" id="GO:0009733">
    <property type="term" value="P:response to auxin"/>
    <property type="evidence" value="ECO:0007669"/>
    <property type="project" value="InterPro"/>
</dbReference>
<proteinExistence type="inferred from homology"/>
<evidence type="ECO:0000256" key="1">
    <source>
        <dbReference type="ARBA" id="ARBA00006974"/>
    </source>
</evidence>
<evidence type="ECO:0000313" key="3">
    <source>
        <dbReference type="Proteomes" id="UP000036987"/>
    </source>
</evidence>
<accession>A0A0K9PN08</accession>
<protein>
    <submittedName>
        <fullName evidence="2">Indole-3-acetic acid-induced protein ARG7</fullName>
    </submittedName>
</protein>